<dbReference type="AlphaFoldDB" id="A0A386AYE8"/>
<evidence type="ECO:0000313" key="1">
    <source>
        <dbReference type="EMBL" id="AYC64455.1"/>
    </source>
</evidence>
<keyword evidence="1" id="KW-0934">Plastid</keyword>
<keyword evidence="1" id="KW-0150">Chloroplast</keyword>
<reference evidence="1" key="2">
    <citation type="journal article" date="2019" name="Mol. Phylogenet. Evol.">
        <title>Reassessment of the classification of bryopsidales (chlorophyta) based on chloroplast phylogenomic analyses.</title>
        <authorList>
            <person name="Cremen M.C."/>
            <person name="Leliaert F."/>
            <person name="West J."/>
            <person name="Lam D.W."/>
            <person name="Shimada S."/>
            <person name="Lopez-Bautista J.M."/>
            <person name="Verbruggen H."/>
        </authorList>
    </citation>
    <scope>NUCLEOTIDE SEQUENCE</scope>
</reference>
<dbReference type="GO" id="GO:0005840">
    <property type="term" value="C:ribosome"/>
    <property type="evidence" value="ECO:0007669"/>
    <property type="project" value="UniProtKB-KW"/>
</dbReference>
<protein>
    <submittedName>
        <fullName evidence="1">Ribosomal protein L32</fullName>
    </submittedName>
</protein>
<proteinExistence type="predicted"/>
<sequence length="37" mass="4457">MAVPKKRRSKKKSKKSFWKKKAFKTVVKIKKMITKSF</sequence>
<dbReference type="EMBL" id="MH591096">
    <property type="protein sequence ID" value="AYC64455.1"/>
    <property type="molecule type" value="Genomic_DNA"/>
</dbReference>
<geneLocation type="chloroplast" evidence="1"/>
<accession>A0A386AYE8</accession>
<name>A0A386AYE8_9CHLO</name>
<organism evidence="1">
    <name type="scientific">Pseudochlorodesmis sp. HV01306b</name>
    <dbReference type="NCBI Taxonomy" id="2358489"/>
    <lineage>
        <taxon>Eukaryota</taxon>
        <taxon>Viridiplantae</taxon>
        <taxon>Chlorophyta</taxon>
        <taxon>core chlorophytes</taxon>
        <taxon>Ulvophyceae</taxon>
        <taxon>TCBD clade</taxon>
        <taxon>Bryopsidales</taxon>
        <taxon>Bryopsidineae</taxon>
        <taxon>Bryopsidaceae</taxon>
        <taxon>Pseudochlorodesmis</taxon>
    </lineage>
</organism>
<keyword evidence="1" id="KW-0689">Ribosomal protein</keyword>
<reference evidence="1" key="1">
    <citation type="submission" date="2018-07" db="EMBL/GenBank/DDBJ databases">
        <authorList>
            <person name="Quirk P.G."/>
            <person name="Krulwich T.A."/>
        </authorList>
    </citation>
    <scope>NUCLEOTIDE SEQUENCE</scope>
</reference>
<gene>
    <name evidence="1" type="primary">rpl32</name>
</gene>
<keyword evidence="1" id="KW-0687">Ribonucleoprotein</keyword>